<dbReference type="InterPro" id="IPR003736">
    <property type="entry name" value="PAAI_dom"/>
</dbReference>
<dbReference type="CDD" id="cd03443">
    <property type="entry name" value="PaaI_thioesterase"/>
    <property type="match status" value="1"/>
</dbReference>
<comment type="caution">
    <text evidence="3">The sequence shown here is derived from an EMBL/GenBank/DDBJ whole genome shotgun (WGS) entry which is preliminary data.</text>
</comment>
<evidence type="ECO:0000313" key="4">
    <source>
        <dbReference type="Proteomes" id="UP001275440"/>
    </source>
</evidence>
<reference evidence="3 4" key="1">
    <citation type="submission" date="2019-10" db="EMBL/GenBank/DDBJ databases">
        <title>Draft Genome Assembly of Rhodococcus zopfii DSM44189.</title>
        <authorList>
            <person name="Sutton J.M."/>
            <person name="Akob D.M."/>
            <person name="Bushman T.J."/>
        </authorList>
    </citation>
    <scope>NUCLEOTIDE SEQUENCE [LARGE SCALE GENOMIC DNA]</scope>
    <source>
        <strain evidence="3 4">DSM 44189</strain>
    </source>
</reference>
<evidence type="ECO:0000259" key="2">
    <source>
        <dbReference type="Pfam" id="PF03061"/>
    </source>
</evidence>
<keyword evidence="1" id="KW-0378">Hydrolase</keyword>
<evidence type="ECO:0000313" key="3">
    <source>
        <dbReference type="EMBL" id="MDV2478358.1"/>
    </source>
</evidence>
<dbReference type="PANTHER" id="PTHR43240">
    <property type="entry name" value="1,4-DIHYDROXY-2-NAPHTHOYL-COA THIOESTERASE 1"/>
    <property type="match status" value="1"/>
</dbReference>
<dbReference type="Pfam" id="PF03061">
    <property type="entry name" value="4HBT"/>
    <property type="match status" value="1"/>
</dbReference>
<dbReference type="Gene3D" id="3.10.129.10">
    <property type="entry name" value="Hotdog Thioesterase"/>
    <property type="match status" value="1"/>
</dbReference>
<dbReference type="EMBL" id="WBMO01000005">
    <property type="protein sequence ID" value="MDV2478358.1"/>
    <property type="molecule type" value="Genomic_DNA"/>
</dbReference>
<gene>
    <name evidence="3" type="ORF">F8M49_28435</name>
</gene>
<sequence>MAAILGLRVQRAERGRVDGLVTPAEWMANPFGSIHGGVLVSIADTITGLAAQTLTETGGQYRILNLSIDYLRSPDAPGPDIRAHAEVVRAGRRLATIEARLTGDDGTVYFRAHANAQLHAATSD</sequence>
<organism evidence="3 4">
    <name type="scientific">Rhodococcus zopfii</name>
    <dbReference type="NCBI Taxonomy" id="43772"/>
    <lineage>
        <taxon>Bacteria</taxon>
        <taxon>Bacillati</taxon>
        <taxon>Actinomycetota</taxon>
        <taxon>Actinomycetes</taxon>
        <taxon>Mycobacteriales</taxon>
        <taxon>Nocardiaceae</taxon>
        <taxon>Rhodococcus</taxon>
    </lineage>
</organism>
<proteinExistence type="predicted"/>
<keyword evidence="4" id="KW-1185">Reference proteome</keyword>
<dbReference type="NCBIfam" id="TIGR00369">
    <property type="entry name" value="unchar_dom_1"/>
    <property type="match status" value="1"/>
</dbReference>
<dbReference type="Proteomes" id="UP001275440">
    <property type="component" value="Unassembled WGS sequence"/>
</dbReference>
<dbReference type="SUPFAM" id="SSF54637">
    <property type="entry name" value="Thioesterase/thiol ester dehydrase-isomerase"/>
    <property type="match status" value="1"/>
</dbReference>
<name>A0ABU3WYC2_9NOCA</name>
<dbReference type="InterPro" id="IPR029069">
    <property type="entry name" value="HotDog_dom_sf"/>
</dbReference>
<dbReference type="PANTHER" id="PTHR43240:SF1">
    <property type="entry name" value="BLR5584 PROTEIN"/>
    <property type="match status" value="1"/>
</dbReference>
<dbReference type="InterPro" id="IPR006683">
    <property type="entry name" value="Thioestr_dom"/>
</dbReference>
<protein>
    <submittedName>
        <fullName evidence="3">PaaI family thioesterase</fullName>
    </submittedName>
</protein>
<evidence type="ECO:0000256" key="1">
    <source>
        <dbReference type="ARBA" id="ARBA00022801"/>
    </source>
</evidence>
<accession>A0ABU3WYC2</accession>
<feature type="domain" description="Thioesterase" evidence="2">
    <location>
        <begin position="31"/>
        <end position="108"/>
    </location>
</feature>